<dbReference type="STRING" id="109264.A0A1F8A6A9"/>
<dbReference type="AlphaFoldDB" id="A0A1F8A6A9"/>
<keyword evidence="2" id="KW-1185">Reference proteome</keyword>
<dbReference type="OrthoDB" id="195446at2759"/>
<protein>
    <submittedName>
        <fullName evidence="1">Uncharacterized protein</fullName>
    </submittedName>
</protein>
<dbReference type="EMBL" id="LYCR01000025">
    <property type="protein sequence ID" value="OGM47234.1"/>
    <property type="molecule type" value="Genomic_DNA"/>
</dbReference>
<accession>A0A1F8A6A9</accession>
<evidence type="ECO:0000313" key="1">
    <source>
        <dbReference type="EMBL" id="OGM47234.1"/>
    </source>
</evidence>
<dbReference type="GeneID" id="34447319"/>
<sequence length="196" mass="22819">MAAPIDTYDTYYPRHSNDAISVFTALKEWLPAEIVLEVLDYAEYWLLSRVARADEMQYEERDCRGQTPYLISAPIQGERHPVQKIQITVWSHDQGWSSYPQDHGSFNNSWTWFDLGIARPPGRDDISKNANLRLATNVHASKKTVCHEITYRSDQNLWWVRNLQAGDRISIIPRALFPGWRNFVEKACIEIYTTPF</sequence>
<comment type="caution">
    <text evidence="1">The sequence shown here is derived from an EMBL/GenBank/DDBJ whole genome shotgun (WGS) entry which is preliminary data.</text>
</comment>
<name>A0A1F8A6A9_9EURO</name>
<proteinExistence type="predicted"/>
<dbReference type="RefSeq" id="XP_022390951.1">
    <property type="nucleotide sequence ID" value="XM_022531059.1"/>
</dbReference>
<organism evidence="1 2">
    <name type="scientific">Aspergillus bombycis</name>
    <dbReference type="NCBI Taxonomy" id="109264"/>
    <lineage>
        <taxon>Eukaryota</taxon>
        <taxon>Fungi</taxon>
        <taxon>Dikarya</taxon>
        <taxon>Ascomycota</taxon>
        <taxon>Pezizomycotina</taxon>
        <taxon>Eurotiomycetes</taxon>
        <taxon>Eurotiomycetidae</taxon>
        <taxon>Eurotiales</taxon>
        <taxon>Aspergillaceae</taxon>
        <taxon>Aspergillus</taxon>
    </lineage>
</organism>
<reference evidence="1 2" key="1">
    <citation type="journal article" date="2016" name="Genome Biol. Evol.">
        <title>Draft genome sequence of an aflatoxigenic Aspergillus species, A. bombycis.</title>
        <authorList>
            <person name="Moore G.G."/>
            <person name="Mack B.M."/>
            <person name="Beltz S.B."/>
            <person name="Gilbert M.K."/>
        </authorList>
    </citation>
    <scope>NUCLEOTIDE SEQUENCE [LARGE SCALE GENOMIC DNA]</scope>
    <source>
        <strain evidence="2">NRRL 26010</strain>
    </source>
</reference>
<dbReference type="Proteomes" id="UP000179179">
    <property type="component" value="Unassembled WGS sequence"/>
</dbReference>
<gene>
    <name evidence="1" type="ORF">ABOM_003929</name>
</gene>
<evidence type="ECO:0000313" key="2">
    <source>
        <dbReference type="Proteomes" id="UP000179179"/>
    </source>
</evidence>